<dbReference type="InterPro" id="IPR041698">
    <property type="entry name" value="Methyltransf_25"/>
</dbReference>
<dbReference type="InterPro" id="IPR029063">
    <property type="entry name" value="SAM-dependent_MTases_sf"/>
</dbReference>
<proteinExistence type="predicted"/>
<feature type="domain" description="Methyltransferase" evidence="3">
    <location>
        <begin position="74"/>
        <end position="150"/>
    </location>
</feature>
<dbReference type="GO" id="GO:0008168">
    <property type="term" value="F:methyltransferase activity"/>
    <property type="evidence" value="ECO:0007669"/>
    <property type="project" value="UniProtKB-KW"/>
</dbReference>
<dbReference type="InterPro" id="IPR051052">
    <property type="entry name" value="Diverse_substrate_MTase"/>
</dbReference>
<dbReference type="PANTHER" id="PTHR44942">
    <property type="entry name" value="METHYLTRANSF_11 DOMAIN-CONTAINING PROTEIN"/>
    <property type="match status" value="1"/>
</dbReference>
<evidence type="ECO:0000313" key="4">
    <source>
        <dbReference type="EMBL" id="TIB07801.1"/>
    </source>
</evidence>
<dbReference type="SUPFAM" id="SSF53335">
    <property type="entry name" value="S-adenosyl-L-methionine-dependent methyltransferases"/>
    <property type="match status" value="1"/>
</dbReference>
<gene>
    <name evidence="4" type="ORF">E3P90_03906</name>
</gene>
<evidence type="ECO:0000256" key="2">
    <source>
        <dbReference type="ARBA" id="ARBA00022679"/>
    </source>
</evidence>
<dbReference type="Proteomes" id="UP000306954">
    <property type="component" value="Unassembled WGS sequence"/>
</dbReference>
<comment type="caution">
    <text evidence="4">The sequence shown here is derived from an EMBL/GenBank/DDBJ whole genome shotgun (WGS) entry which is preliminary data.</text>
</comment>
<dbReference type="PANTHER" id="PTHR44942:SF4">
    <property type="entry name" value="METHYLTRANSFERASE TYPE 11 DOMAIN-CONTAINING PROTEIN"/>
    <property type="match status" value="1"/>
</dbReference>
<organism evidence="4 5">
    <name type="scientific">Wallemia ichthyophaga</name>
    <dbReference type="NCBI Taxonomy" id="245174"/>
    <lineage>
        <taxon>Eukaryota</taxon>
        <taxon>Fungi</taxon>
        <taxon>Dikarya</taxon>
        <taxon>Basidiomycota</taxon>
        <taxon>Wallemiomycotina</taxon>
        <taxon>Wallemiomycetes</taxon>
        <taxon>Wallemiales</taxon>
        <taxon>Wallemiaceae</taxon>
        <taxon>Wallemia</taxon>
    </lineage>
</organism>
<dbReference type="EMBL" id="SPOF01000075">
    <property type="protein sequence ID" value="TIB07801.1"/>
    <property type="molecule type" value="Genomic_DNA"/>
</dbReference>
<dbReference type="GO" id="GO:0032259">
    <property type="term" value="P:methylation"/>
    <property type="evidence" value="ECO:0007669"/>
    <property type="project" value="UniProtKB-KW"/>
</dbReference>
<evidence type="ECO:0000256" key="1">
    <source>
        <dbReference type="ARBA" id="ARBA00022603"/>
    </source>
</evidence>
<evidence type="ECO:0000259" key="3">
    <source>
        <dbReference type="Pfam" id="PF13649"/>
    </source>
</evidence>
<accession>A0A4T0HT36</accession>
<dbReference type="AlphaFoldDB" id="A0A4T0HT36"/>
<dbReference type="CDD" id="cd02440">
    <property type="entry name" value="AdoMet_MTases"/>
    <property type="match status" value="1"/>
</dbReference>
<keyword evidence="1" id="KW-0489">Methyltransferase</keyword>
<keyword evidence="2" id="KW-0808">Transferase</keyword>
<dbReference type="Gene3D" id="3.40.50.150">
    <property type="entry name" value="Vaccinia Virus protein VP39"/>
    <property type="match status" value="1"/>
</dbReference>
<name>A0A4T0HT36_WALIC</name>
<evidence type="ECO:0000313" key="5">
    <source>
        <dbReference type="Proteomes" id="UP000306954"/>
    </source>
</evidence>
<reference evidence="4 5" key="1">
    <citation type="submission" date="2019-03" db="EMBL/GenBank/DDBJ databases">
        <title>Sequencing 23 genomes of Wallemia ichthyophaga.</title>
        <authorList>
            <person name="Gostincar C."/>
        </authorList>
    </citation>
    <scope>NUCLEOTIDE SEQUENCE [LARGE SCALE GENOMIC DNA]</scope>
    <source>
        <strain evidence="4 5">EXF-8621</strain>
    </source>
</reference>
<dbReference type="Pfam" id="PF13649">
    <property type="entry name" value="Methyltransf_25"/>
    <property type="match status" value="1"/>
</dbReference>
<protein>
    <recommendedName>
        <fullName evidence="3">Methyltransferase domain-containing protein</fullName>
    </recommendedName>
</protein>
<sequence>MQPIHSPTLTNSSAYESNYVISVSLSISSTKRMSQFASKAFSSSKYAAARPRYTTALLDEIMRYHGRRSIRSAELGCGPGTITSYLAAHSDWVLATDPSEQMIREAGKGLAGADNVQLREASAGELPSLLTEPVNLIVSAQAAHWFHSPPNHTADCKLWELLGDALTSGGSLVYLVYGDVQLLSHPHLHAFASFKNTCAPYWQQPGRRFLENLLRDIHFPRWGVNNRRLFYDSSTEYKLKSTTSIDAFAEYLATWSSYSKYCELHPTNTLISDLKNGINEEIGDANAILEMAFPVSFMMCQKL</sequence>